<dbReference type="SUPFAM" id="SSF51161">
    <property type="entry name" value="Trimeric LpxA-like enzymes"/>
    <property type="match status" value="1"/>
</dbReference>
<dbReference type="SUPFAM" id="SSF53448">
    <property type="entry name" value="Nucleotide-diphospho-sugar transferases"/>
    <property type="match status" value="1"/>
</dbReference>
<feature type="binding site" evidence="18">
    <location>
        <position position="234"/>
    </location>
    <ligand>
        <name>Mg(2+)</name>
        <dbReference type="ChEBI" id="CHEBI:18420"/>
    </ligand>
</feature>
<dbReference type="InterPro" id="IPR018357">
    <property type="entry name" value="Hexapep_transf_CS"/>
</dbReference>
<comment type="subunit">
    <text evidence="18">Homotrimer.</text>
</comment>
<name>A0A917QFZ0_9HYPH</name>
<comment type="caution">
    <text evidence="20">The sequence shown here is derived from an EMBL/GenBank/DDBJ whole genome shotgun (WGS) entry which is preliminary data.</text>
</comment>
<dbReference type="RefSeq" id="WP_188914986.1">
    <property type="nucleotide sequence ID" value="NZ_BMMF01000013.1"/>
</dbReference>
<evidence type="ECO:0000256" key="18">
    <source>
        <dbReference type="HAMAP-Rule" id="MF_01631"/>
    </source>
</evidence>
<gene>
    <name evidence="18 20" type="primary">glmU</name>
    <name evidence="20" type="ORF">GCM10011322_39570</name>
</gene>
<feature type="binding site" evidence="18">
    <location>
        <position position="367"/>
    </location>
    <ligand>
        <name>UDP-N-acetyl-alpha-D-glucosamine</name>
        <dbReference type="ChEBI" id="CHEBI:57705"/>
    </ligand>
</feature>
<keyword evidence="13 18" id="KW-0012">Acyltransferase</keyword>
<dbReference type="InterPro" id="IPR005882">
    <property type="entry name" value="Bifunctional_GlmU"/>
</dbReference>
<comment type="subcellular location">
    <subcellularLocation>
        <location evidence="1 18">Cytoplasm</location>
    </subcellularLocation>
</comment>
<dbReference type="GO" id="GO:0019134">
    <property type="term" value="F:glucosamine-1-phosphate N-acetyltransferase activity"/>
    <property type="evidence" value="ECO:0007669"/>
    <property type="project" value="UniProtKB-UniRule"/>
</dbReference>
<proteinExistence type="inferred from homology"/>
<keyword evidence="6 18" id="KW-0548">Nucleotidyltransferase</keyword>
<feature type="region of interest" description="N-acetyltransferase" evidence="18">
    <location>
        <begin position="258"/>
        <end position="467"/>
    </location>
</feature>
<evidence type="ECO:0000256" key="4">
    <source>
        <dbReference type="ARBA" id="ARBA00022490"/>
    </source>
</evidence>
<dbReference type="InterPro" id="IPR011004">
    <property type="entry name" value="Trimer_LpxA-like_sf"/>
</dbReference>
<evidence type="ECO:0000256" key="17">
    <source>
        <dbReference type="ARBA" id="ARBA00049628"/>
    </source>
</evidence>
<evidence type="ECO:0000256" key="5">
    <source>
        <dbReference type="ARBA" id="ARBA00022679"/>
    </source>
</evidence>
<dbReference type="InterPro" id="IPR038009">
    <property type="entry name" value="GlmU_C_LbH"/>
</dbReference>
<dbReference type="GO" id="GO:0016020">
    <property type="term" value="C:membrane"/>
    <property type="evidence" value="ECO:0007669"/>
    <property type="project" value="GOC"/>
</dbReference>
<evidence type="ECO:0000256" key="11">
    <source>
        <dbReference type="ARBA" id="ARBA00022984"/>
    </source>
</evidence>
<dbReference type="HAMAP" id="MF_01631">
    <property type="entry name" value="GlmU"/>
    <property type="match status" value="1"/>
</dbReference>
<dbReference type="AlphaFoldDB" id="A0A917QFZ0"/>
<feature type="binding site" evidence="18">
    <location>
        <position position="395"/>
    </location>
    <ligand>
        <name>acetyl-CoA</name>
        <dbReference type="ChEBI" id="CHEBI:57288"/>
    </ligand>
</feature>
<evidence type="ECO:0000259" key="19">
    <source>
        <dbReference type="Pfam" id="PF12804"/>
    </source>
</evidence>
<comment type="catalytic activity">
    <reaction evidence="15 18">
        <text>alpha-D-glucosamine 1-phosphate + acetyl-CoA = N-acetyl-alpha-D-glucosamine 1-phosphate + CoA + H(+)</text>
        <dbReference type="Rhea" id="RHEA:13725"/>
        <dbReference type="ChEBI" id="CHEBI:15378"/>
        <dbReference type="ChEBI" id="CHEBI:57287"/>
        <dbReference type="ChEBI" id="CHEBI:57288"/>
        <dbReference type="ChEBI" id="CHEBI:57776"/>
        <dbReference type="ChEBI" id="CHEBI:58516"/>
        <dbReference type="EC" id="2.3.1.157"/>
    </reaction>
</comment>
<dbReference type="InterPro" id="IPR029044">
    <property type="entry name" value="Nucleotide-diphossugar_trans"/>
</dbReference>
<dbReference type="EC" id="2.7.7.23" evidence="18"/>
<keyword evidence="4 18" id="KW-0963">Cytoplasm</keyword>
<keyword evidence="12 18" id="KW-0511">Multifunctional enzyme</keyword>
<dbReference type="GO" id="GO:0071555">
    <property type="term" value="P:cell wall organization"/>
    <property type="evidence" value="ECO:0007669"/>
    <property type="project" value="UniProtKB-KW"/>
</dbReference>
<dbReference type="NCBIfam" id="TIGR01173">
    <property type="entry name" value="glmU"/>
    <property type="match status" value="1"/>
</dbReference>
<protein>
    <recommendedName>
        <fullName evidence="18">Bifunctional protein GlmU</fullName>
    </recommendedName>
    <domain>
        <recommendedName>
            <fullName evidence="18">UDP-N-acetylglucosamine pyrophosphorylase</fullName>
            <ecNumber evidence="18">2.7.7.23</ecNumber>
        </recommendedName>
        <alternativeName>
            <fullName evidence="18">N-acetylglucosamine-1-phosphate uridyltransferase</fullName>
        </alternativeName>
    </domain>
    <domain>
        <recommendedName>
            <fullName evidence="18">Glucosamine-1-phosphate N-acetyltransferase</fullName>
            <ecNumber evidence="18">2.3.1.157</ecNumber>
        </recommendedName>
    </domain>
</protein>
<keyword evidence="10 18" id="KW-0133">Cell shape</keyword>
<feature type="binding site" evidence="18">
    <location>
        <begin position="15"/>
        <end position="18"/>
    </location>
    <ligand>
        <name>UDP-N-acetyl-alpha-D-glucosamine</name>
        <dbReference type="ChEBI" id="CHEBI:57705"/>
    </ligand>
</feature>
<evidence type="ECO:0000256" key="15">
    <source>
        <dbReference type="ARBA" id="ARBA00048247"/>
    </source>
</evidence>
<dbReference type="EC" id="2.3.1.157" evidence="18"/>
<dbReference type="PANTHER" id="PTHR43584:SF3">
    <property type="entry name" value="BIFUNCTIONAL PROTEIN GLMU"/>
    <property type="match status" value="1"/>
</dbReference>
<feature type="region of interest" description="Linker" evidence="18">
    <location>
        <begin position="237"/>
        <end position="257"/>
    </location>
</feature>
<keyword evidence="7 18" id="KW-0479">Metal-binding</keyword>
<keyword evidence="14 18" id="KW-0961">Cell wall biogenesis/degradation</keyword>
<feature type="binding site" evidence="18">
    <location>
        <begin position="376"/>
        <end position="377"/>
    </location>
    <ligand>
        <name>acetyl-CoA</name>
        <dbReference type="ChEBI" id="CHEBI:57288"/>
    </ligand>
</feature>
<dbReference type="InterPro" id="IPR001451">
    <property type="entry name" value="Hexapep"/>
</dbReference>
<comment type="cofactor">
    <cofactor evidence="18">
        <name>Mg(2+)</name>
        <dbReference type="ChEBI" id="CHEBI:18420"/>
    </cofactor>
    <text evidence="18">Binds 1 Mg(2+) ion per subunit.</text>
</comment>
<evidence type="ECO:0000256" key="2">
    <source>
        <dbReference type="ARBA" id="ARBA00007707"/>
    </source>
</evidence>
<sequence>MTDDPSRRTCLAIVLAAGEGTRMRSDTPKVLHRVAARSMLAHALDAVRAAGADRIAVVVGPGREDVAEAARRVVPDASVFVQAERLGTAHAVLAARAALAQPADDVVVAYADTPLVEAETFARLRAPLAEGAAVTVLGFEAADPTGYGRVLRDGETVRAIREHRDANDAERAVTLCNAGLMALSGSDALSLLDAIGNENAKGEYYLTDAVEIARARGRTVACVVAPEWEVQGVNDRVQLAHVERTLQERLRERAMRAGVTMVDPESVFLAHDTVLGRDVVLEPSIVFGPGVVVESGATIHAFSHLEGARIAAGASVGPFARLRPGADIGKGAKVGNFVEVKKAKVGAGAKLPHLSYVGDAEIGAKANLGAGTITCNYDGFDKHLTRVGEGAFVGSNSSLVAPVTVGAGAFVGSGSVVTQDVPADALALARGRQAVKDGWAVRFRAEKAEAKAAKAENEAKASTSDDA</sequence>
<dbReference type="InterPro" id="IPR025877">
    <property type="entry name" value="MobA-like_NTP_Trfase"/>
</dbReference>
<dbReference type="Pfam" id="PF12804">
    <property type="entry name" value="NTP_transf_3"/>
    <property type="match status" value="1"/>
</dbReference>
<feature type="binding site" evidence="18">
    <location>
        <position position="234"/>
    </location>
    <ligand>
        <name>UDP-N-acetyl-alpha-D-glucosamine</name>
        <dbReference type="ChEBI" id="CHEBI:57705"/>
    </ligand>
</feature>
<dbReference type="Gene3D" id="3.90.550.10">
    <property type="entry name" value="Spore Coat Polysaccharide Biosynthesis Protein SpsA, Chain A"/>
    <property type="match status" value="1"/>
</dbReference>
<comment type="catalytic activity">
    <reaction evidence="16 18">
        <text>N-acetyl-alpha-D-glucosamine 1-phosphate + UTP + H(+) = UDP-N-acetyl-alpha-D-glucosamine + diphosphate</text>
        <dbReference type="Rhea" id="RHEA:13509"/>
        <dbReference type="ChEBI" id="CHEBI:15378"/>
        <dbReference type="ChEBI" id="CHEBI:33019"/>
        <dbReference type="ChEBI" id="CHEBI:46398"/>
        <dbReference type="ChEBI" id="CHEBI:57705"/>
        <dbReference type="ChEBI" id="CHEBI:57776"/>
        <dbReference type="EC" id="2.7.7.23"/>
    </reaction>
</comment>
<feature type="binding site" evidence="18">
    <location>
        <position position="112"/>
    </location>
    <ligand>
        <name>Mg(2+)</name>
        <dbReference type="ChEBI" id="CHEBI:18420"/>
    </ligand>
</feature>
<feature type="binding site" evidence="18">
    <location>
        <position position="177"/>
    </location>
    <ligand>
        <name>UDP-N-acetyl-alpha-D-glucosamine</name>
        <dbReference type="ChEBI" id="CHEBI:57705"/>
    </ligand>
</feature>
<feature type="active site" description="Proton acceptor" evidence="18">
    <location>
        <position position="353"/>
    </location>
</feature>
<dbReference type="PROSITE" id="PS00101">
    <property type="entry name" value="HEXAPEP_TRANSFERASES"/>
    <property type="match status" value="1"/>
</dbReference>
<keyword evidence="5 18" id="KW-0808">Transferase</keyword>
<feature type="binding site" evidence="18">
    <location>
        <position position="430"/>
    </location>
    <ligand>
        <name>acetyl-CoA</name>
        <dbReference type="ChEBI" id="CHEBI:57288"/>
    </ligand>
</feature>
<dbReference type="CDD" id="cd03353">
    <property type="entry name" value="LbH_GlmU_C"/>
    <property type="match status" value="1"/>
</dbReference>
<evidence type="ECO:0000256" key="10">
    <source>
        <dbReference type="ARBA" id="ARBA00022960"/>
    </source>
</evidence>
<dbReference type="Gene3D" id="2.160.10.10">
    <property type="entry name" value="Hexapeptide repeat proteins"/>
    <property type="match status" value="1"/>
</dbReference>
<feature type="binding site" evidence="18">
    <location>
        <position position="341"/>
    </location>
    <ligand>
        <name>UDP-N-acetyl-alpha-D-glucosamine</name>
        <dbReference type="ChEBI" id="CHEBI:57705"/>
    </ligand>
</feature>
<dbReference type="GO" id="GO:0008360">
    <property type="term" value="P:regulation of cell shape"/>
    <property type="evidence" value="ECO:0007669"/>
    <property type="project" value="UniProtKB-KW"/>
</dbReference>
<feature type="binding site" evidence="18">
    <location>
        <begin position="87"/>
        <end position="88"/>
    </location>
    <ligand>
        <name>UDP-N-acetyl-alpha-D-glucosamine</name>
        <dbReference type="ChEBI" id="CHEBI:57705"/>
    </ligand>
</feature>
<feature type="binding site" evidence="18">
    <location>
        <position position="82"/>
    </location>
    <ligand>
        <name>UDP-N-acetyl-alpha-D-glucosamine</name>
        <dbReference type="ChEBI" id="CHEBI:57705"/>
    </ligand>
</feature>
<comment type="caution">
    <text evidence="18">Lacks conserved residue(s) required for the propagation of feature annotation.</text>
</comment>
<evidence type="ECO:0000256" key="9">
    <source>
        <dbReference type="ARBA" id="ARBA00022842"/>
    </source>
</evidence>
<comment type="pathway">
    <text evidence="18">Bacterial outer membrane biogenesis; LPS lipid A biosynthesis.</text>
</comment>
<comment type="function">
    <text evidence="17 18">Catalyzes the last two sequential reactions in the de novo biosynthetic pathway for UDP-N-acetylglucosamine (UDP-GlcNAc). The C-terminal domain catalyzes the transfer of acetyl group from acetyl coenzyme A to glucosamine-1-phosphate (GlcN-1-P) to produce N-acetylglucosamine-1-phosphate (GlcNAc-1-P), which is converted into UDP-GlcNAc by the transfer of uridine 5-monophosphate (from uridine 5-triphosphate), a reaction catalyzed by the N-terminal domain.</text>
</comment>
<dbReference type="GO" id="GO:0009245">
    <property type="term" value="P:lipid A biosynthetic process"/>
    <property type="evidence" value="ECO:0007669"/>
    <property type="project" value="UniProtKB-UniRule"/>
</dbReference>
<dbReference type="Proteomes" id="UP000600449">
    <property type="component" value="Unassembled WGS sequence"/>
</dbReference>
<keyword evidence="8 18" id="KW-0677">Repeat</keyword>
<evidence type="ECO:0000256" key="1">
    <source>
        <dbReference type="ARBA" id="ARBA00004496"/>
    </source>
</evidence>
<keyword evidence="21" id="KW-1185">Reference proteome</keyword>
<dbReference type="Pfam" id="PF00132">
    <property type="entry name" value="Hexapep"/>
    <property type="match status" value="1"/>
</dbReference>
<comment type="pathway">
    <text evidence="18">Nucleotide-sugar biosynthesis; UDP-N-acetyl-alpha-D-glucosamine biosynthesis; N-acetyl-alpha-D-glucosamine 1-phosphate from alpha-D-glucosamine 6-phosphate (route II): step 2/2.</text>
</comment>
<dbReference type="PANTHER" id="PTHR43584">
    <property type="entry name" value="NUCLEOTIDYL TRANSFERASE"/>
    <property type="match status" value="1"/>
</dbReference>
<feature type="binding site" evidence="18">
    <location>
        <position position="29"/>
    </location>
    <ligand>
        <name>UDP-N-acetyl-alpha-D-glucosamine</name>
        <dbReference type="ChEBI" id="CHEBI:57705"/>
    </ligand>
</feature>
<dbReference type="EMBL" id="BMMF01000013">
    <property type="protein sequence ID" value="GGK48654.1"/>
    <property type="molecule type" value="Genomic_DNA"/>
</dbReference>
<dbReference type="InterPro" id="IPR050065">
    <property type="entry name" value="GlmU-like"/>
</dbReference>
<evidence type="ECO:0000256" key="12">
    <source>
        <dbReference type="ARBA" id="ARBA00023268"/>
    </source>
</evidence>
<keyword evidence="11 18" id="KW-0573">Peptidoglycan synthesis</keyword>
<feature type="domain" description="MobA-like NTP transferase" evidence="19">
    <location>
        <begin position="12"/>
        <end position="152"/>
    </location>
</feature>
<reference evidence="20 21" key="1">
    <citation type="journal article" date="2014" name="Int. J. Syst. Evol. Microbiol.">
        <title>Complete genome sequence of Corynebacterium casei LMG S-19264T (=DSM 44701T), isolated from a smear-ripened cheese.</title>
        <authorList>
            <consortium name="US DOE Joint Genome Institute (JGI-PGF)"/>
            <person name="Walter F."/>
            <person name="Albersmeier A."/>
            <person name="Kalinowski J."/>
            <person name="Ruckert C."/>
        </authorList>
    </citation>
    <scope>NUCLEOTIDE SEQUENCE [LARGE SCALE GENOMIC DNA]</scope>
    <source>
        <strain evidence="20 21">CGMCC 1.9161</strain>
    </source>
</reference>
<comment type="pathway">
    <text evidence="18">Nucleotide-sugar biosynthesis; UDP-N-acetyl-alpha-D-glucosamine biosynthesis; UDP-N-acetyl-alpha-D-glucosamine from N-acetyl-alpha-D-glucosamine 1-phosphate: step 1/1.</text>
</comment>
<evidence type="ECO:0000256" key="16">
    <source>
        <dbReference type="ARBA" id="ARBA00048493"/>
    </source>
</evidence>
<dbReference type="GO" id="GO:0003977">
    <property type="term" value="F:UDP-N-acetylglucosamine diphosphorylase activity"/>
    <property type="evidence" value="ECO:0007669"/>
    <property type="project" value="UniProtKB-UniRule"/>
</dbReference>
<evidence type="ECO:0000313" key="20">
    <source>
        <dbReference type="EMBL" id="GGK48654.1"/>
    </source>
</evidence>
<keyword evidence="9 18" id="KW-0460">Magnesium</keyword>
<comment type="similarity">
    <text evidence="2 18">In the C-terminal section; belongs to the transferase hexapeptide repeat family.</text>
</comment>
<comment type="similarity">
    <text evidence="3 18">In the N-terminal section; belongs to the N-acetylglucosamine-1-phosphate uridyltransferase family.</text>
</comment>
<organism evidence="20 21">
    <name type="scientific">Salinarimonas ramus</name>
    <dbReference type="NCBI Taxonomy" id="690164"/>
    <lineage>
        <taxon>Bacteria</taxon>
        <taxon>Pseudomonadati</taxon>
        <taxon>Pseudomonadota</taxon>
        <taxon>Alphaproteobacteria</taxon>
        <taxon>Hyphomicrobiales</taxon>
        <taxon>Salinarimonadaceae</taxon>
        <taxon>Salinarimonas</taxon>
    </lineage>
</organism>
<feature type="binding site" evidence="18">
    <location>
        <position position="356"/>
    </location>
    <ligand>
        <name>UDP-N-acetyl-alpha-D-glucosamine</name>
        <dbReference type="ChEBI" id="CHEBI:57705"/>
    </ligand>
</feature>
<dbReference type="GO" id="GO:0000287">
    <property type="term" value="F:magnesium ion binding"/>
    <property type="evidence" value="ECO:0007669"/>
    <property type="project" value="UniProtKB-UniRule"/>
</dbReference>
<feature type="region of interest" description="Pyrophosphorylase" evidence="18">
    <location>
        <begin position="1"/>
        <end position="236"/>
    </location>
</feature>
<feature type="binding site" evidence="18">
    <location>
        <position position="323"/>
    </location>
    <ligand>
        <name>UDP-N-acetyl-alpha-D-glucosamine</name>
        <dbReference type="ChEBI" id="CHEBI:57705"/>
    </ligand>
</feature>
<evidence type="ECO:0000256" key="7">
    <source>
        <dbReference type="ARBA" id="ARBA00022723"/>
    </source>
</evidence>
<feature type="binding site" evidence="18">
    <location>
        <position position="413"/>
    </location>
    <ligand>
        <name>acetyl-CoA</name>
        <dbReference type="ChEBI" id="CHEBI:57288"/>
    </ligand>
</feature>
<evidence type="ECO:0000256" key="6">
    <source>
        <dbReference type="ARBA" id="ARBA00022695"/>
    </source>
</evidence>
<evidence type="ECO:0000256" key="14">
    <source>
        <dbReference type="ARBA" id="ARBA00023316"/>
    </source>
</evidence>
<feature type="binding site" evidence="18">
    <location>
        <position position="162"/>
    </location>
    <ligand>
        <name>UDP-N-acetyl-alpha-D-glucosamine</name>
        <dbReference type="ChEBI" id="CHEBI:57705"/>
    </ligand>
</feature>
<evidence type="ECO:0000313" key="21">
    <source>
        <dbReference type="Proteomes" id="UP000600449"/>
    </source>
</evidence>
<feature type="binding site" evidence="18">
    <location>
        <position position="370"/>
    </location>
    <ligand>
        <name>acetyl-CoA</name>
        <dbReference type="ChEBI" id="CHEBI:57288"/>
    </ligand>
</feature>
<evidence type="ECO:0000256" key="8">
    <source>
        <dbReference type="ARBA" id="ARBA00022737"/>
    </source>
</evidence>
<dbReference type="GO" id="GO:0005737">
    <property type="term" value="C:cytoplasm"/>
    <property type="evidence" value="ECO:0007669"/>
    <property type="project" value="UniProtKB-SubCell"/>
</dbReference>
<dbReference type="CDD" id="cd02540">
    <property type="entry name" value="GT2_GlmU_N_bac"/>
    <property type="match status" value="1"/>
</dbReference>
<dbReference type="GO" id="GO:0006048">
    <property type="term" value="P:UDP-N-acetylglucosamine biosynthetic process"/>
    <property type="evidence" value="ECO:0007669"/>
    <property type="project" value="InterPro"/>
</dbReference>
<dbReference type="NCBIfam" id="NF010933">
    <property type="entry name" value="PRK14353.1"/>
    <property type="match status" value="1"/>
</dbReference>
<feature type="binding site" evidence="18">
    <location>
        <position position="148"/>
    </location>
    <ligand>
        <name>UDP-N-acetyl-alpha-D-glucosamine</name>
        <dbReference type="ChEBI" id="CHEBI:57705"/>
    </ligand>
</feature>
<evidence type="ECO:0000256" key="3">
    <source>
        <dbReference type="ARBA" id="ARBA00007947"/>
    </source>
</evidence>
<evidence type="ECO:0000256" key="13">
    <source>
        <dbReference type="ARBA" id="ARBA00023315"/>
    </source>
</evidence>
<accession>A0A917QFZ0</accession>
<dbReference type="GO" id="GO:0000902">
    <property type="term" value="P:cell morphogenesis"/>
    <property type="evidence" value="ECO:0007669"/>
    <property type="project" value="UniProtKB-UniRule"/>
</dbReference>
<dbReference type="GO" id="GO:0009252">
    <property type="term" value="P:peptidoglycan biosynthetic process"/>
    <property type="evidence" value="ECO:0007669"/>
    <property type="project" value="UniProtKB-UniRule"/>
</dbReference>